<evidence type="ECO:0000313" key="4">
    <source>
        <dbReference type="Proteomes" id="UP000192441"/>
    </source>
</evidence>
<gene>
    <name evidence="3" type="ORF">BST20_16890</name>
    <name evidence="2" type="ORF">MBRA_29920</name>
</gene>
<dbReference type="OrthoDB" id="4590630at2"/>
<dbReference type="GO" id="GO:0016887">
    <property type="term" value="F:ATP hydrolysis activity"/>
    <property type="evidence" value="ECO:0007669"/>
    <property type="project" value="InterPro"/>
</dbReference>
<dbReference type="Pfam" id="PF13401">
    <property type="entry name" value="AAA_22"/>
    <property type="match status" value="1"/>
</dbReference>
<name>A0A7I7W748_9MYCO</name>
<reference evidence="3 4" key="1">
    <citation type="submission" date="2016-12" db="EMBL/GenBank/DDBJ databases">
        <title>The new phylogeny of genus Mycobacterium.</title>
        <authorList>
            <person name="Tortoli E."/>
            <person name="Trovato A."/>
            <person name="Cirillo D.M."/>
        </authorList>
    </citation>
    <scope>NUCLEOTIDE SEQUENCE [LARGE SCALE GENOMIC DNA]</scope>
    <source>
        <strain evidence="3 4">DSM 44624</strain>
    </source>
</reference>
<protein>
    <submittedName>
        <fullName evidence="3">AAA family ATPase</fullName>
    </submittedName>
    <submittedName>
        <fullName evidence="2">ATPase AAA</fullName>
    </submittedName>
</protein>
<evidence type="ECO:0000313" key="3">
    <source>
        <dbReference type="EMBL" id="ORA35744.1"/>
    </source>
</evidence>
<dbReference type="Proteomes" id="UP000192441">
    <property type="component" value="Unassembled WGS sequence"/>
</dbReference>
<reference evidence="2" key="3">
    <citation type="submission" date="2020-02" db="EMBL/GenBank/DDBJ databases">
        <authorList>
            <person name="Matsumoto Y."/>
            <person name="Kinjo T."/>
            <person name="Motooka D."/>
            <person name="Nabeya D."/>
            <person name="Jung N."/>
            <person name="Uechi K."/>
            <person name="Horii T."/>
            <person name="Iida T."/>
            <person name="Fujita J."/>
            <person name="Nakamura S."/>
        </authorList>
    </citation>
    <scope>NUCLEOTIDE SEQUENCE</scope>
    <source>
        <strain evidence="2">JCM 12687</strain>
    </source>
</reference>
<dbReference type="InterPro" id="IPR027417">
    <property type="entry name" value="P-loop_NTPase"/>
</dbReference>
<dbReference type="Proteomes" id="UP000467379">
    <property type="component" value="Chromosome"/>
</dbReference>
<keyword evidence="5" id="KW-1185">Reference proteome</keyword>
<reference evidence="2 5" key="2">
    <citation type="journal article" date="2019" name="Emerg. Microbes Infect.">
        <title>Comprehensive subspecies identification of 175 nontuberculous mycobacteria species based on 7547 genomic profiles.</title>
        <authorList>
            <person name="Matsumoto Y."/>
            <person name="Kinjo T."/>
            <person name="Motooka D."/>
            <person name="Nabeya D."/>
            <person name="Jung N."/>
            <person name="Uechi K."/>
            <person name="Horii T."/>
            <person name="Iida T."/>
            <person name="Fujita J."/>
            <person name="Nakamura S."/>
        </authorList>
    </citation>
    <scope>NUCLEOTIDE SEQUENCE [LARGE SCALE GENOMIC DNA]</scope>
    <source>
        <strain evidence="2 5">JCM 12687</strain>
    </source>
</reference>
<evidence type="ECO:0000259" key="1">
    <source>
        <dbReference type="Pfam" id="PF13401"/>
    </source>
</evidence>
<proteinExistence type="predicted"/>
<dbReference type="InterPro" id="IPR049945">
    <property type="entry name" value="AAA_22"/>
</dbReference>
<organism evidence="3 4">
    <name type="scientific">Mycobacterium branderi</name>
    <dbReference type="NCBI Taxonomy" id="43348"/>
    <lineage>
        <taxon>Bacteria</taxon>
        <taxon>Bacillati</taxon>
        <taxon>Actinomycetota</taxon>
        <taxon>Actinomycetes</taxon>
        <taxon>Mycobacteriales</taxon>
        <taxon>Mycobacteriaceae</taxon>
        <taxon>Mycobacterium</taxon>
    </lineage>
</organism>
<evidence type="ECO:0000313" key="5">
    <source>
        <dbReference type="Proteomes" id="UP000467379"/>
    </source>
</evidence>
<accession>A0A7I7W748</accession>
<evidence type="ECO:0000313" key="2">
    <source>
        <dbReference type="EMBL" id="BBZ12797.1"/>
    </source>
</evidence>
<feature type="domain" description="ORC1/DEAH AAA+ ATPase" evidence="1">
    <location>
        <begin position="26"/>
        <end position="121"/>
    </location>
</feature>
<dbReference type="EMBL" id="MVHM01000011">
    <property type="protein sequence ID" value="ORA35744.1"/>
    <property type="molecule type" value="Genomic_DNA"/>
</dbReference>
<sequence length="696" mass="71971">MPTGWVAAPAKAVLDQVAAALDRSGAVLVGADGAGKTLTARAAADRFTARRPSTVRWVTGTPSLRMVPFGAFGHLVDVAEIGRPAALLRAAHDSLVAGGDLLVVVDDAHELDSLSAGLVYQLALKRSARLIVTVRSESELPDAVAALWTDDLLTRIEVEPPDRTAPLPGLVDEYLSGLAAPVRTALDYLAVAEPLVRSDLAGLAGEQAVEQAEAAGAVSAADGEMVHAGHPLYTERVRAGLGPADARALRTAVVGQLSARRSDHIVDQLRLAALAIDSDAHFEDFSGAAQQALRLGALVLAERLARAALDRSGALAARLTLGYALGWQGRGREAGAVLAEVDPDTLTDGELMAWALPRAANQFWMLDEPERATAFLRTTRNRVASPTARATLDALAATFAMNAGTPLSALRIAGEVLASPHADQVGVGWAASTAALCSARIGRFDDVEALAGRALAGEHPGLLRFTSGFALVTTLVMAGRPDAARTVAQRYTDFAELQQPGRAIGEVLVAYAAIAQGDFDAAVSLLGPAADTLARTGYSWGPLSLMLLAQALGQQGEQAEAAKALSRAESRHGLKSALFTPELALAKAWSKAARGDTTGAIEAAREAAQAAERGGQSAITLRALADAARLGDTRAVYRAERLAVEVNCVLGRLTLAHARALAAGDSAALAEVAADLADAGLQPAAADAAAQAKLVR</sequence>
<dbReference type="SUPFAM" id="SSF52540">
    <property type="entry name" value="P-loop containing nucleoside triphosphate hydrolases"/>
    <property type="match status" value="1"/>
</dbReference>
<dbReference type="EMBL" id="AP022606">
    <property type="protein sequence ID" value="BBZ12797.1"/>
    <property type="molecule type" value="Genomic_DNA"/>
</dbReference>
<dbReference type="RefSeq" id="WP_083132552.1">
    <property type="nucleotide sequence ID" value="NZ_AP022606.1"/>
</dbReference>
<dbReference type="AlphaFoldDB" id="A0A7I7W748"/>